<protein>
    <submittedName>
        <fullName evidence="1">Uncharacterized protein</fullName>
    </submittedName>
</protein>
<accession>A0AAJ4EJN9</accession>
<dbReference type="RefSeq" id="WP_157092859.1">
    <property type="nucleotide sequence ID" value="NZ_CP046368.1"/>
</dbReference>
<dbReference type="AlphaFoldDB" id="A0AAJ4EJN9"/>
<sequence length="52" mass="6026">MNICSYISNFHYLVTPSSIQIQQNTTIQDNSTSYIMIDEKDILINDISKQDK</sequence>
<name>A0AAJ4EJN9_SPICI</name>
<organism evidence="1 2">
    <name type="scientific">Spiroplasma citri</name>
    <dbReference type="NCBI Taxonomy" id="2133"/>
    <lineage>
        <taxon>Bacteria</taxon>
        <taxon>Bacillati</taxon>
        <taxon>Mycoplasmatota</taxon>
        <taxon>Mollicutes</taxon>
        <taxon>Entomoplasmatales</taxon>
        <taxon>Spiroplasmataceae</taxon>
        <taxon>Spiroplasma</taxon>
    </lineage>
</organism>
<dbReference type="Proteomes" id="UP000464735">
    <property type="component" value="Chromosome"/>
</dbReference>
<gene>
    <name evidence="1" type="ORF">GL298_05660</name>
</gene>
<dbReference type="EMBL" id="CP046368">
    <property type="protein sequence ID" value="QIA69037.1"/>
    <property type="molecule type" value="Genomic_DNA"/>
</dbReference>
<evidence type="ECO:0000313" key="2">
    <source>
        <dbReference type="Proteomes" id="UP000464735"/>
    </source>
</evidence>
<proteinExistence type="predicted"/>
<evidence type="ECO:0000313" key="1">
    <source>
        <dbReference type="EMBL" id="QIA69037.1"/>
    </source>
</evidence>
<reference evidence="1 2" key="1">
    <citation type="submission" date="2019-11" db="EMBL/GenBank/DDBJ databases">
        <title>Whole genome sequencing and comparative genomics analyses of five strains of Spiroplasma citri.</title>
        <authorList>
            <person name="Yokomi R."/>
            <person name="Chen J."/>
            <person name="Rattner R."/>
            <person name="Vidalakis G."/>
        </authorList>
    </citation>
    <scope>NUCLEOTIDE SEQUENCE [LARGE SCALE GENOMIC DNA]</scope>
    <source>
        <strain evidence="1 2">BR12</strain>
    </source>
</reference>